<accession>G2YC73</accession>
<reference evidence="2" key="1">
    <citation type="journal article" date="2011" name="PLoS Genet.">
        <title>Genomic analysis of the necrotrophic fungal pathogens Sclerotinia sclerotiorum and Botrytis cinerea.</title>
        <authorList>
            <person name="Amselem J."/>
            <person name="Cuomo C.A."/>
            <person name="van Kan J.A."/>
            <person name="Viaud M."/>
            <person name="Benito E.P."/>
            <person name="Couloux A."/>
            <person name="Coutinho P.M."/>
            <person name="de Vries R.P."/>
            <person name="Dyer P.S."/>
            <person name="Fillinger S."/>
            <person name="Fournier E."/>
            <person name="Gout L."/>
            <person name="Hahn M."/>
            <person name="Kohn L."/>
            <person name="Lapalu N."/>
            <person name="Plummer K.M."/>
            <person name="Pradier J.M."/>
            <person name="Quevillon E."/>
            <person name="Sharon A."/>
            <person name="Simon A."/>
            <person name="ten Have A."/>
            <person name="Tudzynski B."/>
            <person name="Tudzynski P."/>
            <person name="Wincker P."/>
            <person name="Andrew M."/>
            <person name="Anthouard V."/>
            <person name="Beever R.E."/>
            <person name="Beffa R."/>
            <person name="Benoit I."/>
            <person name="Bouzid O."/>
            <person name="Brault B."/>
            <person name="Chen Z."/>
            <person name="Choquer M."/>
            <person name="Collemare J."/>
            <person name="Cotton P."/>
            <person name="Danchin E.G."/>
            <person name="Da Silva C."/>
            <person name="Gautier A."/>
            <person name="Giraud C."/>
            <person name="Giraud T."/>
            <person name="Gonzalez C."/>
            <person name="Grossetete S."/>
            <person name="Guldener U."/>
            <person name="Henrissat B."/>
            <person name="Howlett B.J."/>
            <person name="Kodira C."/>
            <person name="Kretschmer M."/>
            <person name="Lappartient A."/>
            <person name="Leroch M."/>
            <person name="Levis C."/>
            <person name="Mauceli E."/>
            <person name="Neuveglise C."/>
            <person name="Oeser B."/>
            <person name="Pearson M."/>
            <person name="Poulain J."/>
            <person name="Poussereau N."/>
            <person name="Quesneville H."/>
            <person name="Rascle C."/>
            <person name="Schumacher J."/>
            <person name="Segurens B."/>
            <person name="Sexton A."/>
            <person name="Silva E."/>
            <person name="Sirven C."/>
            <person name="Soanes D.M."/>
            <person name="Talbot N.J."/>
            <person name="Templeton M."/>
            <person name="Yandava C."/>
            <person name="Yarden O."/>
            <person name="Zeng Q."/>
            <person name="Rollins J.A."/>
            <person name="Lebrun M.H."/>
            <person name="Dickman M."/>
        </authorList>
    </citation>
    <scope>NUCLEOTIDE SEQUENCE [LARGE SCALE GENOMIC DNA]</scope>
    <source>
        <strain evidence="2">T4</strain>
    </source>
</reference>
<organism evidence="1 2">
    <name type="scientific">Botryotinia fuckeliana (strain T4)</name>
    <name type="common">Noble rot fungus</name>
    <name type="synonym">Botrytis cinerea</name>
    <dbReference type="NCBI Taxonomy" id="999810"/>
    <lineage>
        <taxon>Eukaryota</taxon>
        <taxon>Fungi</taxon>
        <taxon>Dikarya</taxon>
        <taxon>Ascomycota</taxon>
        <taxon>Pezizomycotina</taxon>
        <taxon>Leotiomycetes</taxon>
        <taxon>Helotiales</taxon>
        <taxon>Sclerotiniaceae</taxon>
        <taxon>Botrytis</taxon>
    </lineage>
</organism>
<gene>
    <name evidence="1" type="ORF">BofuT4_P099530.1</name>
</gene>
<dbReference type="EMBL" id="FQ790315">
    <property type="protein sequence ID" value="CCD34764.1"/>
    <property type="molecule type" value="Genomic_DNA"/>
</dbReference>
<dbReference type="InParanoid" id="G2YC73"/>
<sequence>MPNSLQSMVVCGRHVVAIDYVLIVFREREWPLCLPPRTYPDPKSEASHIGRIERMSQQSTSHNPRRKSELQHLNHQVQANIQACPIPVNARVGFTTPSINSFQNIDDRIYMQLYIKEMTGVKTTERPERSRYQRPYRGLAQWDTIYLSLALARIQTPRS</sequence>
<evidence type="ECO:0000313" key="2">
    <source>
        <dbReference type="Proteomes" id="UP000008177"/>
    </source>
</evidence>
<dbReference type="Proteomes" id="UP000008177">
    <property type="component" value="Unplaced contigs"/>
</dbReference>
<dbReference type="HOGENOM" id="CLU_1660464_0_0_1"/>
<proteinExistence type="predicted"/>
<dbReference type="AlphaFoldDB" id="G2YC73"/>
<protein>
    <submittedName>
        <fullName evidence="1">Uncharacterized protein</fullName>
    </submittedName>
</protein>
<evidence type="ECO:0000313" key="1">
    <source>
        <dbReference type="EMBL" id="CCD34764.1"/>
    </source>
</evidence>
<name>G2YC73_BOTF4</name>